<proteinExistence type="predicted"/>
<reference evidence="2" key="1">
    <citation type="journal article" date="2023" name="G3 (Bethesda)">
        <title>Genome assembly and association tests identify interacting loci associated with vigor, precocity, and sex in interspecific pistachio rootstocks.</title>
        <authorList>
            <person name="Palmer W."/>
            <person name="Jacygrad E."/>
            <person name="Sagayaradj S."/>
            <person name="Cavanaugh K."/>
            <person name="Han R."/>
            <person name="Bertier L."/>
            <person name="Beede B."/>
            <person name="Kafkas S."/>
            <person name="Golino D."/>
            <person name="Preece J."/>
            <person name="Michelmore R."/>
        </authorList>
    </citation>
    <scope>NUCLEOTIDE SEQUENCE [LARGE SCALE GENOMIC DNA]</scope>
</reference>
<dbReference type="EMBL" id="CM047748">
    <property type="protein sequence ID" value="KAJ0013708.1"/>
    <property type="molecule type" value="Genomic_DNA"/>
</dbReference>
<accession>A0ACC0XB45</accession>
<sequence length="347" mass="37416">MGTKFSVLLLLFILFPLALAQLKVGFYNSTCPRAESIIGQIVAKRFNTTASGCDASILIDSTNTTESEKDAGANQTVREFELIDEAKVALEKECPSTVSCADIITLATRDAVALSKGPFYAVPTGRRDGLVSNPDEVFLPGPTISVSDAINVFAAKKLTVNNMVALLGGHTVGVAHCSFFEDRLSNFQGTNAPDPTMDPALVAELKRICSGNNDPTAFLDQGTPFVLDNQFYNQTLFKRGVMQIDQRLASDKSTSGIVSGFASNNAAFRLRFAEAMVKMGSIEVLVGNNGQIRQNCRVVNQGKPLSSGNLGQGKPKKPVDQPKPKKQKSKTKRQKPKSKKNPKNGKK</sequence>
<evidence type="ECO:0000313" key="1">
    <source>
        <dbReference type="EMBL" id="KAJ0013708.1"/>
    </source>
</evidence>
<dbReference type="Proteomes" id="UP001163603">
    <property type="component" value="Chromosome 13"/>
</dbReference>
<evidence type="ECO:0000313" key="2">
    <source>
        <dbReference type="Proteomes" id="UP001163603"/>
    </source>
</evidence>
<keyword evidence="2" id="KW-1185">Reference proteome</keyword>
<name>A0ACC0XB45_9ROSI</name>
<protein>
    <submittedName>
        <fullName evidence="1">Uncharacterized protein</fullName>
    </submittedName>
</protein>
<gene>
    <name evidence="1" type="ORF">Pint_20736</name>
</gene>
<organism evidence="1 2">
    <name type="scientific">Pistacia integerrima</name>
    <dbReference type="NCBI Taxonomy" id="434235"/>
    <lineage>
        <taxon>Eukaryota</taxon>
        <taxon>Viridiplantae</taxon>
        <taxon>Streptophyta</taxon>
        <taxon>Embryophyta</taxon>
        <taxon>Tracheophyta</taxon>
        <taxon>Spermatophyta</taxon>
        <taxon>Magnoliopsida</taxon>
        <taxon>eudicotyledons</taxon>
        <taxon>Gunneridae</taxon>
        <taxon>Pentapetalae</taxon>
        <taxon>rosids</taxon>
        <taxon>malvids</taxon>
        <taxon>Sapindales</taxon>
        <taxon>Anacardiaceae</taxon>
        <taxon>Pistacia</taxon>
    </lineage>
</organism>
<comment type="caution">
    <text evidence="1">The sequence shown here is derived from an EMBL/GenBank/DDBJ whole genome shotgun (WGS) entry which is preliminary data.</text>
</comment>